<proteinExistence type="predicted"/>
<comment type="caution">
    <text evidence="3">The sequence shown here is derived from an EMBL/GenBank/DDBJ whole genome shotgun (WGS) entry which is preliminary data.</text>
</comment>
<reference evidence="3" key="1">
    <citation type="submission" date="2016-10" db="EMBL/GenBank/DDBJ databases">
        <authorList>
            <person name="Benchimol M."/>
            <person name="Almeida L.G."/>
            <person name="Vasconcelos A.T."/>
            <person name="Perreira-Neves A."/>
            <person name="Rosa I.A."/>
            <person name="Tasca T."/>
            <person name="Bogo M.R."/>
            <person name="de Souza W."/>
        </authorList>
    </citation>
    <scope>NUCLEOTIDE SEQUENCE [LARGE SCALE GENOMIC DNA]</scope>
    <source>
        <strain evidence="3">K</strain>
    </source>
</reference>
<dbReference type="VEuPathDB" id="TrichDB:TRFO_07069"/>
<sequence length="1554" mass="182290">MKKIFLITKKSRNFMIENAYVESDEEIESIPAPIDENPEEEESFAPQDQFCSIHDIIKKAQKEIGIKYTSSNDKVTPIVTLEKFTRLLSKLVKAPQFNYHHRKIIFSAVAPIHHFYIMLINSHISETFSPVTLKKCVDFFIKVHHYLQLDNPQINDREFFEQVRNVCRQADFNEIEEHIKNIENVFLQLRKHQSYGEFSLKRLQNCTVELKKFRIVLGVLLDDETKVEFFNIYETFLEDFRVFKLFYKINTIILQLKENWSFPIEWSLPCHISKNDDITLFEEIINFLVTFWGIYYENIDDENGDDISDEDRNGDDENDDRSGENQKTKEEEDLMNIPKYGIFQILDQLNLSFKFHPEKSKTHFLDYINIIKKFNTNFQKNDDEKDLSCLTTIVYGLPFTHNNAKSNFNSFLEASKEIVGNNYKDSFSIFYEFLNFVNISDDCIQIFKQEINKLINSYSDQLLRACLHEESLIIGKITNIQSDHLSTQNIPTSLKVLIQCTREILETSFISPQKRDFLERFYTFIRLHYAHFYLQESFKQNKSNNDNFNNNSNSKLNSNNFNNHLNNNNNRNMNMDHFMNDENENSFEELNNYFPRFDPFDLFEFQNSPIEDENGLCLAVESSEFISKYFNTLRGKSQKQAFICLSQRRKIFEFQYYYEAFCDTFLTKRPNSNLTLCYEPTEYVNDLHYFFKIIDKHIMNENLEINNIFQINHLVNAARKYSLCWIFQEYSTPDNNPIIRDEYWLQIKASLRVPFIQCERPIQKILMFLKSTSLKEKYAELEFKPYTNFVDSFKSFLTNFDCKIIEQIHRNLKKCEEQSKDIDDFFNVKEIINEFMSIKDYYSELSEAMVMINSKYQNNDETSSRYFVETIVFANILKSFRDSLIDLMKFDLLTTLEKSIKEQFYSIFDSCWPISQNLLDFDPYLEDPSKLALLLESLYNPFNNLRTIYIDHHSISYCYDGFMNLVINVFELNENLVKSVNPEIRTNYDQLVNIFHNTQIPSENQFYEIFIRSSIIVKLLKNEEGNSFILSNVMSGFCNAIFAIIIALNIKDEIEMIIKAIVNFGNIFNINMNFIQSNDNDTEDDQVQLLSEQKSIEKNIRYSENNIRYGENKAIDKYDKRGSQNDNLELTDKPNHEFPQLQSLFEEATPIFEKLRDSFPQDSPDLLIYKNVYNSFNNIKQSVKDLQIPENADQLNQILHESTNRLEELSKRGRAQLAEMVKKGKSSDKKCSDVQRLLESDYGCITQQIDEETLKGEQYDEDISNLLQELDGNASSHNNSRCHTQGTAKIIKNRKSDIKADSKSDSLKSDNKSDSKNDKNDGKVEKNDIDGNDDESENAEIEADDDEDIEENDESVNEAIETQSESSQEDDVDVIDFNLNVTDDESNDKPIAKAQIVMMQAHEIQKQNNYMKLQLKKMELANKIAPGSSLNDGLDDVLQHIHENVNKCFTVPERKSRFDDDDDENPSNLLSHASLYGIISEIRSRTQAPTISLASHNDLCDRIERIAMTLLNETHNEEKEMEALQNQLNNVRTAQKDKLMKLRNVLRNITIDDE</sequence>
<feature type="compositionally biased region" description="Basic and acidic residues" evidence="2">
    <location>
        <begin position="320"/>
        <end position="330"/>
    </location>
</feature>
<feature type="region of interest" description="Disordered" evidence="2">
    <location>
        <begin position="303"/>
        <end position="330"/>
    </location>
</feature>
<feature type="compositionally biased region" description="Acidic residues" evidence="2">
    <location>
        <begin position="1330"/>
        <end position="1356"/>
    </location>
</feature>
<feature type="region of interest" description="Disordered" evidence="2">
    <location>
        <begin position="1271"/>
        <end position="1373"/>
    </location>
</feature>
<keyword evidence="4" id="KW-1185">Reference proteome</keyword>
<feature type="compositionally biased region" description="Polar residues" evidence="2">
    <location>
        <begin position="1273"/>
        <end position="1287"/>
    </location>
</feature>
<feature type="compositionally biased region" description="Basic and acidic residues" evidence="2">
    <location>
        <begin position="1294"/>
        <end position="1329"/>
    </location>
</feature>
<dbReference type="Proteomes" id="UP000179807">
    <property type="component" value="Unassembled WGS sequence"/>
</dbReference>
<feature type="coiled-coil region" evidence="1">
    <location>
        <begin position="1507"/>
        <end position="1534"/>
    </location>
</feature>
<protein>
    <submittedName>
        <fullName evidence="3">Uncharacterized protein</fullName>
    </submittedName>
</protein>
<dbReference type="RefSeq" id="XP_068355773.1">
    <property type="nucleotide sequence ID" value="XM_068493476.1"/>
</dbReference>
<evidence type="ECO:0000256" key="2">
    <source>
        <dbReference type="SAM" id="MobiDB-lite"/>
    </source>
</evidence>
<feature type="compositionally biased region" description="Acidic residues" evidence="2">
    <location>
        <begin position="303"/>
        <end position="319"/>
    </location>
</feature>
<accession>A0A1J4JZF4</accession>
<evidence type="ECO:0000313" key="4">
    <source>
        <dbReference type="Proteomes" id="UP000179807"/>
    </source>
</evidence>
<dbReference type="EMBL" id="MLAK01000860">
    <property type="protein sequence ID" value="OHT02637.1"/>
    <property type="molecule type" value="Genomic_DNA"/>
</dbReference>
<evidence type="ECO:0000313" key="3">
    <source>
        <dbReference type="EMBL" id="OHT02637.1"/>
    </source>
</evidence>
<keyword evidence="1" id="KW-0175">Coiled coil</keyword>
<evidence type="ECO:0000256" key="1">
    <source>
        <dbReference type="SAM" id="Coils"/>
    </source>
</evidence>
<name>A0A1J4JZF4_9EUKA</name>
<dbReference type="GeneID" id="94828180"/>
<gene>
    <name evidence="3" type="ORF">TRFO_07069</name>
</gene>
<organism evidence="3 4">
    <name type="scientific">Tritrichomonas foetus</name>
    <dbReference type="NCBI Taxonomy" id="1144522"/>
    <lineage>
        <taxon>Eukaryota</taxon>
        <taxon>Metamonada</taxon>
        <taxon>Parabasalia</taxon>
        <taxon>Tritrichomonadida</taxon>
        <taxon>Tritrichomonadidae</taxon>
        <taxon>Tritrichomonas</taxon>
    </lineage>
</organism>